<dbReference type="Proteomes" id="UP000197679">
    <property type="component" value="Chromosome"/>
</dbReference>
<keyword evidence="1" id="KW-0472">Membrane</keyword>
<evidence type="ECO:0000313" key="3">
    <source>
        <dbReference type="Proteomes" id="UP000197679"/>
    </source>
</evidence>
<evidence type="ECO:0000256" key="1">
    <source>
        <dbReference type="SAM" id="Phobius"/>
    </source>
</evidence>
<organism evidence="2 3">
    <name type="scientific">Candidatus Mancarchaeum acidiphilum</name>
    <dbReference type="NCBI Taxonomy" id="1920749"/>
    <lineage>
        <taxon>Archaea</taxon>
        <taxon>Candidatus Micrarchaeota</taxon>
        <taxon>Candidatus Mancarchaeum</taxon>
    </lineage>
</organism>
<proteinExistence type="predicted"/>
<feature type="transmembrane region" description="Helical" evidence="1">
    <location>
        <begin position="33"/>
        <end position="51"/>
    </location>
</feature>
<keyword evidence="1" id="KW-1133">Transmembrane helix</keyword>
<protein>
    <submittedName>
        <fullName evidence="2">Membrane protein</fullName>
    </submittedName>
</protein>
<keyword evidence="1" id="KW-0812">Transmembrane</keyword>
<name>A0A218NNF6_9ARCH</name>
<dbReference type="KEGG" id="marh:Mia14_0701"/>
<keyword evidence="3" id="KW-1185">Reference proteome</keyword>
<accession>A0A218NNF6</accession>
<gene>
    <name evidence="2" type="ORF">Mia14_0701</name>
</gene>
<dbReference type="EMBL" id="CP019964">
    <property type="protein sequence ID" value="ASI14001.1"/>
    <property type="molecule type" value="Genomic_DNA"/>
</dbReference>
<sequence length="227" mass="26603">MIYMDTRLLLIIFFLLLATLVLTMHYLTYLHISYLIAGLLVLVGSVILSNLGNDVNSYKYDIFYRDKRTFRLTDQFLERVGIYRDQRPMRLQDISDILERNAELPLEDGFSRKFELKSMFFRRGFLIYGDLVFGNYGQVRKKLIAKMVYDRSIYEHFLSFSDMDRTVALNKVFDNLELDKTAATDSKFIFVLNPDELEKFNCLLNLPYANNSLLALRMAFGDVEVIS</sequence>
<reference evidence="2 3" key="1">
    <citation type="journal article" date="2017" name="Nat. Commun.">
        <title>'ARMAN' archaea depend on association with euryarchaeal host in culture and in situ.</title>
        <authorList>
            <person name="Golyshina O."/>
            <person name="Toshchakov S."/>
            <person name="Makarova K."/>
            <person name="Gavrilov S."/>
            <person name="Korzhenkov A."/>
            <person name="La Cono V."/>
            <person name="Arcadi E."/>
            <person name="Nechitaylo T."/>
            <person name="Ferrer M."/>
            <person name="Kublanov I."/>
            <person name="Wolf Y."/>
            <person name="Yakimov M."/>
            <person name="Golyshin P."/>
            <person name="Slesarev A."/>
            <person name="Kozyavkin S."/>
        </authorList>
    </citation>
    <scope>NUCLEOTIDE SEQUENCE [LARGE SCALE GENOMIC DNA]</scope>
    <source>
        <strain evidence="2 3">Mia14</strain>
    </source>
</reference>
<dbReference type="AlphaFoldDB" id="A0A218NNF6"/>
<evidence type="ECO:0000313" key="2">
    <source>
        <dbReference type="EMBL" id="ASI14001.1"/>
    </source>
</evidence>